<keyword evidence="2" id="KW-0238">DNA-binding</keyword>
<dbReference type="PRINTS" id="PR00038">
    <property type="entry name" value="HTHLUXR"/>
</dbReference>
<dbReference type="Gene3D" id="1.25.40.10">
    <property type="entry name" value="Tetratricopeptide repeat domain"/>
    <property type="match status" value="1"/>
</dbReference>
<comment type="caution">
    <text evidence="5">The sequence shown here is derived from an EMBL/GenBank/DDBJ whole genome shotgun (WGS) entry which is preliminary data.</text>
</comment>
<dbReference type="PANTHER" id="PTHR43214">
    <property type="entry name" value="TWO-COMPONENT RESPONSE REGULATOR"/>
    <property type="match status" value="1"/>
</dbReference>
<dbReference type="CDD" id="cd06170">
    <property type="entry name" value="LuxR_C_like"/>
    <property type="match status" value="1"/>
</dbReference>
<keyword evidence="1" id="KW-0805">Transcription regulation</keyword>
<dbReference type="SUPFAM" id="SSF46894">
    <property type="entry name" value="C-terminal effector domain of the bipartite response regulators"/>
    <property type="match status" value="1"/>
</dbReference>
<organism evidence="5 6">
    <name type="scientific">Jeongeupia naejangsanensis</name>
    <dbReference type="NCBI Taxonomy" id="613195"/>
    <lineage>
        <taxon>Bacteria</taxon>
        <taxon>Pseudomonadati</taxon>
        <taxon>Pseudomonadota</taxon>
        <taxon>Betaproteobacteria</taxon>
        <taxon>Neisseriales</taxon>
        <taxon>Chitinibacteraceae</taxon>
        <taxon>Jeongeupia</taxon>
    </lineage>
</organism>
<dbReference type="Gene3D" id="1.10.10.10">
    <property type="entry name" value="Winged helix-like DNA-binding domain superfamily/Winged helix DNA-binding domain"/>
    <property type="match status" value="1"/>
</dbReference>
<sequence>MLAVNPPPARTVLVPRPVLQASLLAQLQSCRVLVLHAPAGFGKTGALLQLFSSLAPGSALWLALEPTDHLPQQAAQSLLVQAGERTTTVFIDALERVPAACEGRWLQTVLDVLPPALTLVIATRRFAPHGLEPLRISGGLVEFGTPALRMRGDELAALCRGAAAARHADAAIWERATAGWPAIVGLLRLSLNEPDAEPDSVLKSVAYRERVARYLDDEVLATASADDRALLAGIAPLGEVPAVLCDRLFERSDCARRLTALVRQGLPVEAIGEGGYRVHPVLAAHAASLAEAPSPQALAQLRLQAADWFIEHGQTETAVEHLLAAGAWEAAMQWLPVLTQNLLFRAQFRQVSDWCRTLPPAYLHGNTALSVSYVWSLFFAGDVQQALNALREMKTNMRGMCDPLVEQTINLQELILTEFPQHDYAVILRGVEALMPMLESVGDMNRGRIYNMLAMIQISHGELAEAGAALMQAKRIHREVGNLQGLFTSYFLEAAILATGGDLKHALEVLENADGMLRSRDARAQAGSMHVFCVGYRLQLLYELGEYDLAREWLDRYQRLHRSSPSVLSTLLAGLIDARLTLIEKGAGPALLVLERLADRFAQNGAVQRRIGFEMARIAIVTQDAMRLRMFVTDLLDPAGLPGLQAFIHPAEALEGAGVEVLRLMLHAGSQVRADAMQRLAGMIADTDRIGHAWRRMKLHLLVAVGHLCDGDMASAGKALQRALQLALVNGTVSSFLDEGPALVELLAKLSAPGGRVLTAAEQAHAELILAARGQRAVVRPAIGLGERELEILRLVAEGMTNEQVALRLCLATQTVKWYLSGIYGKLGVGNRVGAIDKLRRLNLL</sequence>
<dbReference type="InterPro" id="IPR016032">
    <property type="entry name" value="Sig_transdc_resp-reg_C-effctor"/>
</dbReference>
<evidence type="ECO:0000256" key="1">
    <source>
        <dbReference type="ARBA" id="ARBA00023015"/>
    </source>
</evidence>
<proteinExistence type="predicted"/>
<accession>A0ABS2BIE1</accession>
<name>A0ABS2BIE1_9NEIS</name>
<reference evidence="5 6" key="1">
    <citation type="submission" date="2021-01" db="EMBL/GenBank/DDBJ databases">
        <title>Draft Genome Sequence and Polyhydroxyalkanoate Biosynthetic Potential of Jeongeupia naejangsanensis Type Strain DSM 24253.</title>
        <authorList>
            <person name="Turrini P."/>
            <person name="Artuso I."/>
            <person name="Lugli G.A."/>
            <person name="Frangipani E."/>
            <person name="Ventura M."/>
            <person name="Visca P."/>
        </authorList>
    </citation>
    <scope>NUCLEOTIDE SEQUENCE [LARGE SCALE GENOMIC DNA]</scope>
    <source>
        <strain evidence="5 6">DSM 24253</strain>
    </source>
</reference>
<dbReference type="RefSeq" id="WP_203537035.1">
    <property type="nucleotide sequence ID" value="NZ_JAESND010000002.1"/>
</dbReference>
<dbReference type="InterPro" id="IPR041617">
    <property type="entry name" value="TPR_MalT"/>
</dbReference>
<dbReference type="Pfam" id="PF17874">
    <property type="entry name" value="TPR_MalT"/>
    <property type="match status" value="1"/>
</dbReference>
<dbReference type="PROSITE" id="PS50043">
    <property type="entry name" value="HTH_LUXR_2"/>
    <property type="match status" value="1"/>
</dbReference>
<evidence type="ECO:0000313" key="6">
    <source>
        <dbReference type="Proteomes" id="UP000809431"/>
    </source>
</evidence>
<dbReference type="PANTHER" id="PTHR43214:SF41">
    <property type="entry name" value="NITRATE_NITRITE RESPONSE REGULATOR PROTEIN NARP"/>
    <property type="match status" value="1"/>
</dbReference>
<gene>
    <name evidence="5" type="ORF">JMJ54_05960</name>
</gene>
<evidence type="ECO:0000256" key="3">
    <source>
        <dbReference type="ARBA" id="ARBA00023163"/>
    </source>
</evidence>
<protein>
    <recommendedName>
        <fullName evidence="4">HTH luxR-type domain-containing protein</fullName>
    </recommendedName>
</protein>
<dbReference type="InterPro" id="IPR036388">
    <property type="entry name" value="WH-like_DNA-bd_sf"/>
</dbReference>
<feature type="domain" description="HTH luxR-type" evidence="4">
    <location>
        <begin position="778"/>
        <end position="843"/>
    </location>
</feature>
<keyword evidence="6" id="KW-1185">Reference proteome</keyword>
<dbReference type="InterPro" id="IPR059106">
    <property type="entry name" value="WHD_MalT"/>
</dbReference>
<evidence type="ECO:0000256" key="2">
    <source>
        <dbReference type="ARBA" id="ARBA00023125"/>
    </source>
</evidence>
<dbReference type="SUPFAM" id="SSF48452">
    <property type="entry name" value="TPR-like"/>
    <property type="match status" value="1"/>
</dbReference>
<dbReference type="SMART" id="SM00421">
    <property type="entry name" value="HTH_LUXR"/>
    <property type="match status" value="1"/>
</dbReference>
<keyword evidence="3" id="KW-0804">Transcription</keyword>
<evidence type="ECO:0000313" key="5">
    <source>
        <dbReference type="EMBL" id="MBM3115366.1"/>
    </source>
</evidence>
<dbReference type="InterPro" id="IPR000792">
    <property type="entry name" value="Tscrpt_reg_LuxR_C"/>
</dbReference>
<dbReference type="Proteomes" id="UP000809431">
    <property type="component" value="Unassembled WGS sequence"/>
</dbReference>
<dbReference type="Pfam" id="PF25873">
    <property type="entry name" value="WHD_MalT"/>
    <property type="match status" value="1"/>
</dbReference>
<evidence type="ECO:0000259" key="4">
    <source>
        <dbReference type="PROSITE" id="PS50043"/>
    </source>
</evidence>
<dbReference type="Pfam" id="PF00196">
    <property type="entry name" value="GerE"/>
    <property type="match status" value="1"/>
</dbReference>
<dbReference type="InterPro" id="IPR011990">
    <property type="entry name" value="TPR-like_helical_dom_sf"/>
</dbReference>
<dbReference type="InterPro" id="IPR039420">
    <property type="entry name" value="WalR-like"/>
</dbReference>
<dbReference type="EMBL" id="JAESND010000002">
    <property type="protein sequence ID" value="MBM3115366.1"/>
    <property type="molecule type" value="Genomic_DNA"/>
</dbReference>